<protein>
    <submittedName>
        <fullName evidence="1">Uncharacterized protein</fullName>
    </submittedName>
</protein>
<organism evidence="1 2">
    <name type="scientific">Smallanthus sonchifolius</name>
    <dbReference type="NCBI Taxonomy" id="185202"/>
    <lineage>
        <taxon>Eukaryota</taxon>
        <taxon>Viridiplantae</taxon>
        <taxon>Streptophyta</taxon>
        <taxon>Embryophyta</taxon>
        <taxon>Tracheophyta</taxon>
        <taxon>Spermatophyta</taxon>
        <taxon>Magnoliopsida</taxon>
        <taxon>eudicotyledons</taxon>
        <taxon>Gunneridae</taxon>
        <taxon>Pentapetalae</taxon>
        <taxon>asterids</taxon>
        <taxon>campanulids</taxon>
        <taxon>Asterales</taxon>
        <taxon>Asteraceae</taxon>
        <taxon>Asteroideae</taxon>
        <taxon>Heliantheae alliance</taxon>
        <taxon>Millerieae</taxon>
        <taxon>Smallanthus</taxon>
    </lineage>
</organism>
<dbReference type="EMBL" id="CM042022">
    <property type="protein sequence ID" value="KAI3815317.1"/>
    <property type="molecule type" value="Genomic_DNA"/>
</dbReference>
<proteinExistence type="predicted"/>
<sequence length="234" mass="26807">MRFAVLLCAEDTDYVKKIYGGYFGVFLRMLAEEGEIWDVFHVADGHFPDDLQIGLYDGYVITGSCNDAYGNDAWICELLSLLNKLDSMNKRILGICFGHQILARALGGKVARSHSGWDIGVRTINFSSSTKMPTTLSLIQCHRDEVHELPPEVEVLAWSDKTRVEVFRYRDHIMGVQGHPEYTKDILLHLIDRLLQRNLIEEPYAMEARASIEEMEADKEPWKELCTNFLKGRH</sequence>
<evidence type="ECO:0000313" key="1">
    <source>
        <dbReference type="EMBL" id="KAI3815317.1"/>
    </source>
</evidence>
<name>A0ACB9J4N8_9ASTR</name>
<reference evidence="2" key="1">
    <citation type="journal article" date="2022" name="Mol. Ecol. Resour.">
        <title>The genomes of chicory, endive, great burdock and yacon provide insights into Asteraceae palaeo-polyploidization history and plant inulin production.</title>
        <authorList>
            <person name="Fan W."/>
            <person name="Wang S."/>
            <person name="Wang H."/>
            <person name="Wang A."/>
            <person name="Jiang F."/>
            <person name="Liu H."/>
            <person name="Zhao H."/>
            <person name="Xu D."/>
            <person name="Zhang Y."/>
        </authorList>
    </citation>
    <scope>NUCLEOTIDE SEQUENCE [LARGE SCALE GENOMIC DNA]</scope>
    <source>
        <strain evidence="2">cv. Yunnan</strain>
    </source>
</reference>
<accession>A0ACB9J4N8</accession>
<dbReference type="Proteomes" id="UP001056120">
    <property type="component" value="Linkage Group LG05"/>
</dbReference>
<comment type="caution">
    <text evidence="1">The sequence shown here is derived from an EMBL/GenBank/DDBJ whole genome shotgun (WGS) entry which is preliminary data.</text>
</comment>
<evidence type="ECO:0000313" key="2">
    <source>
        <dbReference type="Proteomes" id="UP001056120"/>
    </source>
</evidence>
<keyword evidence="2" id="KW-1185">Reference proteome</keyword>
<reference evidence="1 2" key="2">
    <citation type="journal article" date="2022" name="Mol. Ecol. Resour.">
        <title>The genomes of chicory, endive, great burdock and yacon provide insights into Asteraceae paleo-polyploidization history and plant inulin production.</title>
        <authorList>
            <person name="Fan W."/>
            <person name="Wang S."/>
            <person name="Wang H."/>
            <person name="Wang A."/>
            <person name="Jiang F."/>
            <person name="Liu H."/>
            <person name="Zhao H."/>
            <person name="Xu D."/>
            <person name="Zhang Y."/>
        </authorList>
    </citation>
    <scope>NUCLEOTIDE SEQUENCE [LARGE SCALE GENOMIC DNA]</scope>
    <source>
        <strain evidence="2">cv. Yunnan</strain>
        <tissue evidence="1">Leaves</tissue>
    </source>
</reference>
<gene>
    <name evidence="1" type="ORF">L1987_14980</name>
</gene>